<dbReference type="EMBL" id="CM016559">
    <property type="protein sequence ID" value="TKW01901.1"/>
    <property type="molecule type" value="Genomic_DNA"/>
</dbReference>
<feature type="region of interest" description="Disordered" evidence="6">
    <location>
        <begin position="1"/>
        <end position="25"/>
    </location>
</feature>
<protein>
    <recommendedName>
        <fullName evidence="11">Protein kinase domain-containing protein</fullName>
    </recommendedName>
</protein>
<reference evidence="9" key="1">
    <citation type="submission" date="2019-03" db="EMBL/GenBank/DDBJ databases">
        <title>WGS assembly of Setaria viridis.</title>
        <authorList>
            <person name="Huang P."/>
            <person name="Jenkins J."/>
            <person name="Grimwood J."/>
            <person name="Barry K."/>
            <person name="Healey A."/>
            <person name="Mamidi S."/>
            <person name="Sreedasyam A."/>
            <person name="Shu S."/>
            <person name="Feldman M."/>
            <person name="Wu J."/>
            <person name="Yu Y."/>
            <person name="Chen C."/>
            <person name="Johnson J."/>
            <person name="Rokhsar D."/>
            <person name="Baxter I."/>
            <person name="Schmutz J."/>
            <person name="Brutnell T."/>
            <person name="Kellogg E."/>
        </authorList>
    </citation>
    <scope>NUCLEOTIDE SEQUENCE [LARGE SCALE GENOMIC DNA]</scope>
</reference>
<evidence type="ECO:0008006" key="11">
    <source>
        <dbReference type="Google" id="ProtNLM"/>
    </source>
</evidence>
<dbReference type="SMART" id="SM00220">
    <property type="entry name" value="S_TKc"/>
    <property type="match status" value="2"/>
</dbReference>
<feature type="domain" description="Protein kinase" evidence="7">
    <location>
        <begin position="108"/>
        <end position="384"/>
    </location>
</feature>
<name>A0A4U6THQ2_SETVI</name>
<gene>
    <name evidence="9" type="ORF">SEVIR_8G208700v2</name>
</gene>
<dbReference type="InterPro" id="IPR013783">
    <property type="entry name" value="Ig-like_fold"/>
</dbReference>
<feature type="binding site" evidence="5">
    <location>
        <position position="141"/>
    </location>
    <ligand>
        <name>ATP</name>
        <dbReference type="ChEBI" id="CHEBI:30616"/>
    </ligand>
</feature>
<dbReference type="SUPFAM" id="SSF56112">
    <property type="entry name" value="Protein kinase-like (PK-like)"/>
    <property type="match status" value="2"/>
</dbReference>
<dbReference type="PANTHER" id="PTHR45707">
    <property type="entry name" value="C2 CALCIUM/LIPID-BINDING PLANT PHOSPHORIBOSYLTRANSFERASE FAMILY PROTEIN"/>
    <property type="match status" value="1"/>
</dbReference>
<dbReference type="Gene3D" id="3.30.200.20">
    <property type="entry name" value="Phosphorylase Kinase, domain 1"/>
    <property type="match status" value="1"/>
</dbReference>
<dbReference type="Pfam" id="PF00069">
    <property type="entry name" value="Pkinase"/>
    <property type="match status" value="2"/>
</dbReference>
<dbReference type="InterPro" id="IPR011009">
    <property type="entry name" value="Kinase-like_dom_sf"/>
</dbReference>
<dbReference type="InterPro" id="IPR017441">
    <property type="entry name" value="Protein_kinase_ATP_BS"/>
</dbReference>
<evidence type="ECO:0000313" key="10">
    <source>
        <dbReference type="Proteomes" id="UP000298652"/>
    </source>
</evidence>
<dbReference type="PROSITE" id="PS50202">
    <property type="entry name" value="MSP"/>
    <property type="match status" value="1"/>
</dbReference>
<dbReference type="GO" id="GO:0005524">
    <property type="term" value="F:ATP binding"/>
    <property type="evidence" value="ECO:0007669"/>
    <property type="project" value="UniProtKB-UniRule"/>
</dbReference>
<keyword evidence="3" id="KW-0418">Kinase</keyword>
<dbReference type="PANTHER" id="PTHR45707:SF43">
    <property type="entry name" value="PROTEIN KINASE DOMAIN-CONTAINING PROTEIN"/>
    <property type="match status" value="1"/>
</dbReference>
<dbReference type="AlphaFoldDB" id="A0A4U6THQ2"/>
<keyword evidence="10" id="KW-1185">Reference proteome</keyword>
<keyword evidence="4 5" id="KW-0067">ATP-binding</keyword>
<evidence type="ECO:0000256" key="4">
    <source>
        <dbReference type="ARBA" id="ARBA00022840"/>
    </source>
</evidence>
<dbReference type="InterPro" id="IPR000535">
    <property type="entry name" value="MSP_dom"/>
</dbReference>
<evidence type="ECO:0000256" key="6">
    <source>
        <dbReference type="SAM" id="MobiDB-lite"/>
    </source>
</evidence>
<accession>A0A4U6THQ2</accession>
<dbReference type="InterPro" id="IPR008962">
    <property type="entry name" value="PapD-like_sf"/>
</dbReference>
<keyword evidence="2 5" id="KW-0547">Nucleotide-binding</keyword>
<dbReference type="InterPro" id="IPR008271">
    <property type="entry name" value="Ser/Thr_kinase_AS"/>
</dbReference>
<evidence type="ECO:0000259" key="8">
    <source>
        <dbReference type="PROSITE" id="PS50202"/>
    </source>
</evidence>
<dbReference type="Pfam" id="PF00635">
    <property type="entry name" value="Motile_Sperm"/>
    <property type="match status" value="1"/>
</dbReference>
<dbReference type="Gramene" id="TKW01901">
    <property type="protein sequence ID" value="TKW01901"/>
    <property type="gene ID" value="SEVIR_8G208700v2"/>
</dbReference>
<evidence type="ECO:0000256" key="3">
    <source>
        <dbReference type="ARBA" id="ARBA00022777"/>
    </source>
</evidence>
<dbReference type="Gene3D" id="2.60.40.10">
    <property type="entry name" value="Immunoglobulins"/>
    <property type="match status" value="1"/>
</dbReference>
<evidence type="ECO:0000313" key="9">
    <source>
        <dbReference type="EMBL" id="TKW01901.1"/>
    </source>
</evidence>
<organism evidence="9 10">
    <name type="scientific">Setaria viridis</name>
    <name type="common">Green bristlegrass</name>
    <name type="synonym">Setaria italica subsp. viridis</name>
    <dbReference type="NCBI Taxonomy" id="4556"/>
    <lineage>
        <taxon>Eukaryota</taxon>
        <taxon>Viridiplantae</taxon>
        <taxon>Streptophyta</taxon>
        <taxon>Embryophyta</taxon>
        <taxon>Tracheophyta</taxon>
        <taxon>Spermatophyta</taxon>
        <taxon>Magnoliopsida</taxon>
        <taxon>Liliopsida</taxon>
        <taxon>Poales</taxon>
        <taxon>Poaceae</taxon>
        <taxon>PACMAD clade</taxon>
        <taxon>Panicoideae</taxon>
        <taxon>Panicodae</taxon>
        <taxon>Paniceae</taxon>
        <taxon>Cenchrinae</taxon>
        <taxon>Setaria</taxon>
    </lineage>
</organism>
<feature type="domain" description="Protein kinase" evidence="7">
    <location>
        <begin position="451"/>
        <end position="712"/>
    </location>
</feature>
<dbReference type="InterPro" id="IPR000719">
    <property type="entry name" value="Prot_kinase_dom"/>
</dbReference>
<keyword evidence="1" id="KW-0808">Transferase</keyword>
<dbReference type="OMA" id="VENWHES"/>
<dbReference type="SUPFAM" id="SSF49354">
    <property type="entry name" value="PapD-like"/>
    <property type="match status" value="1"/>
</dbReference>
<proteinExistence type="predicted"/>
<dbReference type="PROSITE" id="PS00107">
    <property type="entry name" value="PROTEIN_KINASE_ATP"/>
    <property type="match status" value="1"/>
</dbReference>
<sequence length="853" mass="97595">MKDKSALDTEMEEAGERRASKRDTTTLVIRDVSKEREAFKSERRKRIKTRHHNPVVAARKSSIVPQRTAMDRSEMRQASYVEDVERRLSDASAGPISIPYAVIKSITKNFAEVIGNGGFGVVYLGMLKYGGLQNGMVAVKKVTTWDDFSDKLFLDEVNCLKRVKHKNIVKFLGYCADIQGEVMEVDRKKTVIAENIHRFLCFEYVPNGDLHHYLEEKFDGFQWNMRYRIIKGVCEALDYLQKAHIYHLDLKPANVLLGADMEPKITDFGLSRCNDEKKSTILATDVKGTRGYIAPEMIDNKQISCKSDIYSLGIIMIRLLTGNNEVIVENWHESLDGGCKLMDRCIEIAQICVHHDPSKRPTACDIIVMLNQTEAMTQKVPSFFNRLRTDPPFSLRQIVQRFQKMFSQTLCEHCRMVDISDDLNILERILEGSQKPSKISYPLLQFITRNFSDERKIGHNELGDFFKGILRIVAVTRLSRSLSISDKIFHQEVKLMTMAQHGNIIRLLGNCSYAEEENVGKDGEITIDERERLLCFEYLSNGSLKKHLSDELRGLQWHTRYQIIRGICEGLRYLHKERAIFHMYLRPACILLDDFMVPKITEFGISSELVMTSTNHHQQREYSAPESMLNGSVSFKANIYSLGIIIRELVTGSKEAPCLTTVLRRWKHRWGKSGPLWCLQIKKCLELAQSCLQKDPNKRPPISHIVGELNELDTNANVSTLDQINSCSEDMLEIEPLELHFRFEHNKAITRSVELINDTDDAFAFRITASSSLPYYTEPSKSIVGPRSRCSVTIALEALEMAPEQCEYGASRFYVQSTRVDESLTAEDITEDMFDEETADKVVDKVDLIVFLE</sequence>
<evidence type="ECO:0000256" key="5">
    <source>
        <dbReference type="PROSITE-ProRule" id="PRU10141"/>
    </source>
</evidence>
<evidence type="ECO:0000259" key="7">
    <source>
        <dbReference type="PROSITE" id="PS50011"/>
    </source>
</evidence>
<evidence type="ECO:0000256" key="2">
    <source>
        <dbReference type="ARBA" id="ARBA00022741"/>
    </source>
</evidence>
<dbReference type="Gene3D" id="1.10.510.10">
    <property type="entry name" value="Transferase(Phosphotransferase) domain 1"/>
    <property type="match status" value="2"/>
</dbReference>
<dbReference type="GO" id="GO:0004672">
    <property type="term" value="F:protein kinase activity"/>
    <property type="evidence" value="ECO:0007669"/>
    <property type="project" value="InterPro"/>
</dbReference>
<feature type="domain" description="MSP" evidence="8">
    <location>
        <begin position="731"/>
        <end position="852"/>
    </location>
</feature>
<dbReference type="Proteomes" id="UP000298652">
    <property type="component" value="Chromosome 8"/>
</dbReference>
<feature type="compositionally biased region" description="Basic and acidic residues" evidence="6">
    <location>
        <begin position="14"/>
        <end position="24"/>
    </location>
</feature>
<evidence type="ECO:0000256" key="1">
    <source>
        <dbReference type="ARBA" id="ARBA00022679"/>
    </source>
</evidence>
<dbReference type="PROSITE" id="PS50011">
    <property type="entry name" value="PROTEIN_KINASE_DOM"/>
    <property type="match status" value="2"/>
</dbReference>
<dbReference type="PROSITE" id="PS00108">
    <property type="entry name" value="PROTEIN_KINASE_ST"/>
    <property type="match status" value="1"/>
</dbReference>